<evidence type="ECO:0000256" key="2">
    <source>
        <dbReference type="ARBA" id="ARBA00022723"/>
    </source>
</evidence>
<dbReference type="Proteomes" id="UP000038830">
    <property type="component" value="Unassembled WGS sequence"/>
</dbReference>
<dbReference type="SMART" id="SM00451">
    <property type="entry name" value="ZnF_U1"/>
    <property type="match status" value="1"/>
</dbReference>
<dbReference type="GO" id="GO:0005686">
    <property type="term" value="C:U2 snRNP"/>
    <property type="evidence" value="ECO:0007669"/>
    <property type="project" value="TreeGrafter"/>
</dbReference>
<dbReference type="OrthoDB" id="10250970at2759"/>
<dbReference type="Pfam" id="PF16835">
    <property type="entry name" value="SF3A2"/>
    <property type="match status" value="1"/>
</dbReference>
<dbReference type="InterPro" id="IPR003604">
    <property type="entry name" value="Matrin/U1-like-C_Znf_C2H2"/>
</dbReference>
<name>A0A0H5C858_CYBJN</name>
<reference evidence="10" key="1">
    <citation type="submission" date="2014-12" db="EMBL/GenBank/DDBJ databases">
        <authorList>
            <person name="Jaenicke S."/>
        </authorList>
    </citation>
    <scope>NUCLEOTIDE SEQUENCE [LARGE SCALE GENOMIC DNA]</scope>
    <source>
        <strain evidence="10">CBS1600</strain>
    </source>
</reference>
<dbReference type="Gene3D" id="2.60.40.2690">
    <property type="match status" value="1"/>
</dbReference>
<protein>
    <submittedName>
        <fullName evidence="10">Splicing factor 3A subunit 2</fullName>
    </submittedName>
</protein>
<evidence type="ECO:0000256" key="8">
    <source>
        <dbReference type="SAM" id="MobiDB-lite"/>
    </source>
</evidence>
<evidence type="ECO:0000313" key="11">
    <source>
        <dbReference type="EMBL" id="ODV73292.1"/>
    </source>
</evidence>
<proteinExistence type="inferred from homology"/>
<keyword evidence="4" id="KW-0863">Zinc-finger</keyword>
<dbReference type="PANTHER" id="PTHR23205:SF0">
    <property type="entry name" value="SPLICING FACTOR 3A SUBUNIT 2"/>
    <property type="match status" value="1"/>
</dbReference>
<keyword evidence="3" id="KW-0747">Spliceosome</keyword>
<evidence type="ECO:0000256" key="1">
    <source>
        <dbReference type="ARBA" id="ARBA00008995"/>
    </source>
</evidence>
<evidence type="ECO:0000256" key="4">
    <source>
        <dbReference type="ARBA" id="ARBA00022771"/>
    </source>
</evidence>
<dbReference type="OMA" id="EFWIQIM"/>
<keyword evidence="5" id="KW-0862">Zinc</keyword>
<sequence>MDYQNRIGSKKGSGGVASESQLNVHRKQRVSRLISSQFDFESDPYVFKNHLGSLECRLCLTTHSSSESYLTHTQGRKHQLNLARRATLDAKQQGGTHQATGTTSVQKKSYVKIGRPGYKVVKIRDVDAMELGLLITIKYPELKQGEEPLYRFMSAYEQSVDTDSQGWQYLVVHGEPYENVAFKIPSTEITRSWGYFDEDLKEYYVQLFFKSPEELT</sequence>
<gene>
    <name evidence="10" type="ORF">BN1211_5323</name>
    <name evidence="11" type="ORF">CYBJADRAFT_151378</name>
</gene>
<dbReference type="GO" id="GO:0000245">
    <property type="term" value="P:spliceosomal complex assembly"/>
    <property type="evidence" value="ECO:0007669"/>
    <property type="project" value="TreeGrafter"/>
</dbReference>
<feature type="region of interest" description="Disordered" evidence="8">
    <location>
        <begin position="1"/>
        <end position="23"/>
    </location>
</feature>
<keyword evidence="6" id="KW-0508">mRNA splicing</keyword>
<dbReference type="InterPro" id="IPR013087">
    <property type="entry name" value="Znf_C2H2_type"/>
</dbReference>
<evidence type="ECO:0000313" key="13">
    <source>
        <dbReference type="Proteomes" id="UP000094389"/>
    </source>
</evidence>
<dbReference type="GO" id="GO:0003676">
    <property type="term" value="F:nucleic acid binding"/>
    <property type="evidence" value="ECO:0007669"/>
    <property type="project" value="InterPro"/>
</dbReference>
<evidence type="ECO:0000313" key="12">
    <source>
        <dbReference type="Proteomes" id="UP000038830"/>
    </source>
</evidence>
<dbReference type="GO" id="GO:0008270">
    <property type="term" value="F:zinc ion binding"/>
    <property type="evidence" value="ECO:0007669"/>
    <property type="project" value="UniProtKB-KW"/>
</dbReference>
<evidence type="ECO:0000259" key="9">
    <source>
        <dbReference type="SMART" id="SM00451"/>
    </source>
</evidence>
<dbReference type="Pfam" id="PF12874">
    <property type="entry name" value="zf-met"/>
    <property type="match status" value="1"/>
</dbReference>
<dbReference type="EMBL" id="KV453931">
    <property type="protein sequence ID" value="ODV73292.1"/>
    <property type="molecule type" value="Genomic_DNA"/>
</dbReference>
<accession>A0A1E4S1E9</accession>
<evidence type="ECO:0000256" key="5">
    <source>
        <dbReference type="ARBA" id="ARBA00022833"/>
    </source>
</evidence>
<dbReference type="STRING" id="983966.A0A0H5C858"/>
<evidence type="ECO:0000256" key="3">
    <source>
        <dbReference type="ARBA" id="ARBA00022728"/>
    </source>
</evidence>
<feature type="domain" description="U1-type" evidence="9">
    <location>
        <begin position="51"/>
        <end position="85"/>
    </location>
</feature>
<evidence type="ECO:0000256" key="6">
    <source>
        <dbReference type="ARBA" id="ARBA00023187"/>
    </source>
</evidence>
<keyword evidence="3" id="KW-0507">mRNA processing</keyword>
<keyword evidence="13" id="KW-1185">Reference proteome</keyword>
<dbReference type="EMBL" id="CDQK01000006">
    <property type="protein sequence ID" value="CEP24495.1"/>
    <property type="molecule type" value="Genomic_DNA"/>
</dbReference>
<keyword evidence="7" id="KW-0539">Nucleus</keyword>
<dbReference type="InterPro" id="IPR052092">
    <property type="entry name" value="SF3A2"/>
</dbReference>
<dbReference type="PANTHER" id="PTHR23205">
    <property type="entry name" value="SPLICING FACTOR 3A SUBUNIT 2"/>
    <property type="match status" value="1"/>
</dbReference>
<evidence type="ECO:0000313" key="10">
    <source>
        <dbReference type="EMBL" id="CEP24495.1"/>
    </source>
</evidence>
<reference evidence="11 13" key="3">
    <citation type="journal article" date="2016" name="Proc. Natl. Acad. Sci. U.S.A.">
        <title>Comparative genomics of biotechnologically important yeasts.</title>
        <authorList>
            <person name="Riley R."/>
            <person name="Haridas S."/>
            <person name="Wolfe K.H."/>
            <person name="Lopes M.R."/>
            <person name="Hittinger C.T."/>
            <person name="Goeker M."/>
            <person name="Salamov A.A."/>
            <person name="Wisecaver J.H."/>
            <person name="Long T.M."/>
            <person name="Calvey C.H."/>
            <person name="Aerts A.L."/>
            <person name="Barry K.W."/>
            <person name="Choi C."/>
            <person name="Clum A."/>
            <person name="Coughlan A.Y."/>
            <person name="Deshpande S."/>
            <person name="Douglass A.P."/>
            <person name="Hanson S.J."/>
            <person name="Klenk H.-P."/>
            <person name="LaButti K.M."/>
            <person name="Lapidus A."/>
            <person name="Lindquist E.A."/>
            <person name="Lipzen A.M."/>
            <person name="Meier-Kolthoff J.P."/>
            <person name="Ohm R.A."/>
            <person name="Otillar R.P."/>
            <person name="Pangilinan J.L."/>
            <person name="Peng Y."/>
            <person name="Rokas A."/>
            <person name="Rosa C.A."/>
            <person name="Scheuner C."/>
            <person name="Sibirny A.A."/>
            <person name="Slot J.C."/>
            <person name="Stielow J.B."/>
            <person name="Sun H."/>
            <person name="Kurtzman C.P."/>
            <person name="Blackwell M."/>
            <person name="Grigoriev I.V."/>
            <person name="Jeffries T.W."/>
        </authorList>
    </citation>
    <scope>NUCLEOTIDE SEQUENCE [LARGE SCALE GENOMIC DNA]</scope>
    <source>
        <strain evidence="13">ATCC 18201 / CBS 1600 / BCRC 20928 / JCM 3617 / NBRC 0987 / NRRL Y-1542</strain>
        <strain evidence="11">NRRL Y-1542</strain>
    </source>
</reference>
<dbReference type="SMART" id="SM01050">
    <property type="entry name" value="CactinC_cactus"/>
    <property type="match status" value="1"/>
</dbReference>
<keyword evidence="2" id="KW-0479">Metal-binding</keyword>
<organism evidence="10 12">
    <name type="scientific">Cyberlindnera jadinii (strain ATCC 18201 / CBS 1600 / BCRC 20928 / JCM 3617 / NBRC 0987 / NRRL Y-1542)</name>
    <name type="common">Torula yeast</name>
    <name type="synonym">Candida utilis</name>
    <dbReference type="NCBI Taxonomy" id="983966"/>
    <lineage>
        <taxon>Eukaryota</taxon>
        <taxon>Fungi</taxon>
        <taxon>Dikarya</taxon>
        <taxon>Ascomycota</taxon>
        <taxon>Saccharomycotina</taxon>
        <taxon>Saccharomycetes</taxon>
        <taxon>Phaffomycetales</taxon>
        <taxon>Phaffomycetaceae</taxon>
        <taxon>Cyberlindnera</taxon>
    </lineage>
</organism>
<dbReference type="AlphaFoldDB" id="A0A0H5C858"/>
<dbReference type="Proteomes" id="UP000094389">
    <property type="component" value="Unassembled WGS sequence"/>
</dbReference>
<comment type="similarity">
    <text evidence="1">Belongs to the SF3A2 family.</text>
</comment>
<dbReference type="GO" id="GO:0071013">
    <property type="term" value="C:catalytic step 2 spliceosome"/>
    <property type="evidence" value="ECO:0007669"/>
    <property type="project" value="TreeGrafter"/>
</dbReference>
<dbReference type="InterPro" id="IPR031781">
    <property type="entry name" value="SF3A2_dom"/>
</dbReference>
<reference evidence="12" key="2">
    <citation type="journal article" date="2015" name="J. Biotechnol.">
        <title>The structure of the Cyberlindnera jadinii genome and its relation to Candida utilis analyzed by the occurrence of single nucleotide polymorphisms.</title>
        <authorList>
            <person name="Rupp O."/>
            <person name="Brinkrolf K."/>
            <person name="Buerth C."/>
            <person name="Kunigo M."/>
            <person name="Schneider J."/>
            <person name="Jaenicke S."/>
            <person name="Goesmann A."/>
            <person name="Puehler A."/>
            <person name="Jaeger K.-E."/>
            <person name="Ernst J.F."/>
        </authorList>
    </citation>
    <scope>NUCLEOTIDE SEQUENCE [LARGE SCALE GENOMIC DNA]</scope>
    <source>
        <strain evidence="12">ATCC 18201 / CBS 1600 / BCRC 20928 / JCM 3617 / NBRC 0987 / NRRL Y-1542</strain>
    </source>
</reference>
<accession>A0A0H5C858</accession>
<dbReference type="GO" id="GO:0071004">
    <property type="term" value="C:U2-type prespliceosome"/>
    <property type="evidence" value="ECO:0007669"/>
    <property type="project" value="TreeGrafter"/>
</dbReference>
<evidence type="ECO:0000256" key="7">
    <source>
        <dbReference type="ARBA" id="ARBA00023242"/>
    </source>
</evidence>